<name>A0A852SGA1_9MICO</name>
<dbReference type="RefSeq" id="WP_164989842.1">
    <property type="nucleotide sequence ID" value="NZ_JACCBI010000001.1"/>
</dbReference>
<reference evidence="3 4" key="1">
    <citation type="submission" date="2020-07" db="EMBL/GenBank/DDBJ databases">
        <title>Sequencing the genomes of 1000 actinobacteria strains.</title>
        <authorList>
            <person name="Klenk H.-P."/>
        </authorList>
    </citation>
    <scope>NUCLEOTIDE SEQUENCE [LARGE SCALE GENOMIC DNA]</scope>
    <source>
        <strain evidence="3 4">DSM 23870</strain>
    </source>
</reference>
<evidence type="ECO:0000313" key="4">
    <source>
        <dbReference type="Proteomes" id="UP000581087"/>
    </source>
</evidence>
<evidence type="ECO:0000313" key="3">
    <source>
        <dbReference type="EMBL" id="NYD68010.1"/>
    </source>
</evidence>
<protein>
    <submittedName>
        <fullName evidence="3">Uncharacterized protein</fullName>
    </submittedName>
</protein>
<dbReference type="Proteomes" id="UP000581087">
    <property type="component" value="Unassembled WGS sequence"/>
</dbReference>
<sequence>MRAALGAAVGLATTTALVIGLASPVAAEPEPGFIVDIPDAAETSISVGGLPEIESQLGIGAALGTDPAAGLAVPGLDDATAALVRVSVLSAPADLTLLAAGAPALTVAAGGSGSTTLPLRVYSGRLALAATTAAPVRIEVLAELEGDVDVPGSVVVLDEVIARADTAIGLAGPTLTPGDERRIGVVGGTVGVHEQGHDEQVVAVGVRAAFVTATVDTDTATVLHLDDQTLPVPAGSTSITTVVTPSVDGDIVASLQDGSGDLRLDIRAWVPEAPANAESTTVDGAFVPLSQEVEPHAVAVSDDTRPSAPVSTTADAEYSLTLVDARPTGETTVIDVGPGHDGRGRGAVIDAERGAQPQLMLTAVDGSEAVLQLRRGETTAHVQPVGDFVAAASADARFSASAVDDAAAPTIDSDEASAEIALDSTGTFTLTGTATTPDVMIDRIEIRARGEKSGDQGVVGTATARFGEDGLTWEWVSSAPESDDYTFEITLVDLAGAKATTIVERRITLAEVDDVLVHADTWVVSDQGFVRAFDSSVVPGSADTIVSIDARTVILAVQPPFAPGDLVVVDATADAPEGFIGRVDSIDRVGDTWRVQTIDAKLTDILQQADIDETLTLDEAPGTEVPDAAPSAEDTVAPGEGDEPTATFVPLDSVDLSPVDDDIIEVIDGVVVDGIDETSGERRAETAVAVGPRPAASRSESVMKTSNLYGFDWGYKQQEITDSPGFEDHSAKSEPAKKEFLQKVGVGGGFALAIDSEIRTVVDVDIDVDIRWRWTGPRIVVEKMDQIVTTTSKTTKKFTVGMKVAAKEIREKKLSKTLYEFKKVWAFAAGPIPVVITFGVEIEAKANLSLSGSFTAEYRTQNVTVRGYTYRENEGFRWVDRSTSTVDTSKLGAGDGWTGDSISFQASLKASAGLGLELSLLLYDAAGVVAEVSLKLASGLTRTWDGVARVSKWKGSLDIVIAAGISAKLRIPIIGMELASHEIIGDEKKVPLWSGEHVTPWDDPVTTIGERRRDAVILA</sequence>
<gene>
    <name evidence="3" type="ORF">BJ972_002529</name>
</gene>
<feature type="region of interest" description="Disordered" evidence="1">
    <location>
        <begin position="620"/>
        <end position="640"/>
    </location>
</feature>
<feature type="signal peptide" evidence="2">
    <location>
        <begin position="1"/>
        <end position="27"/>
    </location>
</feature>
<proteinExistence type="predicted"/>
<accession>A0A852SGA1</accession>
<dbReference type="AlphaFoldDB" id="A0A852SGA1"/>
<dbReference type="EMBL" id="JACCBI010000001">
    <property type="protein sequence ID" value="NYD68010.1"/>
    <property type="molecule type" value="Genomic_DNA"/>
</dbReference>
<feature type="chain" id="PRO_5032776371" evidence="2">
    <location>
        <begin position="28"/>
        <end position="1019"/>
    </location>
</feature>
<comment type="caution">
    <text evidence="3">The sequence shown here is derived from an EMBL/GenBank/DDBJ whole genome shotgun (WGS) entry which is preliminary data.</text>
</comment>
<organism evidence="3 4">
    <name type="scientific">Agromyces atrinae</name>
    <dbReference type="NCBI Taxonomy" id="592376"/>
    <lineage>
        <taxon>Bacteria</taxon>
        <taxon>Bacillati</taxon>
        <taxon>Actinomycetota</taxon>
        <taxon>Actinomycetes</taxon>
        <taxon>Micrococcales</taxon>
        <taxon>Microbacteriaceae</taxon>
        <taxon>Agromyces</taxon>
    </lineage>
</organism>
<evidence type="ECO:0000256" key="1">
    <source>
        <dbReference type="SAM" id="MobiDB-lite"/>
    </source>
</evidence>
<evidence type="ECO:0000256" key="2">
    <source>
        <dbReference type="SAM" id="SignalP"/>
    </source>
</evidence>
<keyword evidence="2" id="KW-0732">Signal</keyword>